<dbReference type="AlphaFoldDB" id="A0A9D1D958"/>
<protein>
    <submittedName>
        <fullName evidence="1">Uncharacterized protein</fullName>
    </submittedName>
</protein>
<proteinExistence type="predicted"/>
<dbReference type="EMBL" id="DVGK01000080">
    <property type="protein sequence ID" value="HIR13679.1"/>
    <property type="molecule type" value="Genomic_DNA"/>
</dbReference>
<reference evidence="1" key="1">
    <citation type="submission" date="2020-10" db="EMBL/GenBank/DDBJ databases">
        <authorList>
            <person name="Gilroy R."/>
        </authorList>
    </citation>
    <scope>NUCLEOTIDE SEQUENCE</scope>
    <source>
        <strain evidence="1">ChiSjej4B22-8148</strain>
    </source>
</reference>
<accession>A0A9D1D958</accession>
<name>A0A9D1D958_9FIRM</name>
<evidence type="ECO:0000313" key="2">
    <source>
        <dbReference type="Proteomes" id="UP000886757"/>
    </source>
</evidence>
<reference evidence="1" key="2">
    <citation type="journal article" date="2021" name="PeerJ">
        <title>Extensive microbial diversity within the chicken gut microbiome revealed by metagenomics and culture.</title>
        <authorList>
            <person name="Gilroy R."/>
            <person name="Ravi A."/>
            <person name="Getino M."/>
            <person name="Pursley I."/>
            <person name="Horton D.L."/>
            <person name="Alikhan N.F."/>
            <person name="Baker D."/>
            <person name="Gharbi K."/>
            <person name="Hall N."/>
            <person name="Watson M."/>
            <person name="Adriaenssens E.M."/>
            <person name="Foster-Nyarko E."/>
            <person name="Jarju S."/>
            <person name="Secka A."/>
            <person name="Antonio M."/>
            <person name="Oren A."/>
            <person name="Chaudhuri R.R."/>
            <person name="La Ragione R."/>
            <person name="Hildebrand F."/>
            <person name="Pallen M.J."/>
        </authorList>
    </citation>
    <scope>NUCLEOTIDE SEQUENCE</scope>
    <source>
        <strain evidence="1">ChiSjej4B22-8148</strain>
    </source>
</reference>
<comment type="caution">
    <text evidence="1">The sequence shown here is derived from an EMBL/GenBank/DDBJ whole genome shotgun (WGS) entry which is preliminary data.</text>
</comment>
<organism evidence="1 2">
    <name type="scientific">Candidatus Choladousia intestinavium</name>
    <dbReference type="NCBI Taxonomy" id="2840727"/>
    <lineage>
        <taxon>Bacteria</taxon>
        <taxon>Bacillati</taxon>
        <taxon>Bacillota</taxon>
        <taxon>Clostridia</taxon>
        <taxon>Lachnospirales</taxon>
        <taxon>Lachnospiraceae</taxon>
        <taxon>Lachnospiraceae incertae sedis</taxon>
        <taxon>Candidatus Choladousia</taxon>
    </lineage>
</organism>
<dbReference type="Proteomes" id="UP000886757">
    <property type="component" value="Unassembled WGS sequence"/>
</dbReference>
<gene>
    <name evidence="1" type="ORF">IAB31_07135</name>
</gene>
<sequence>MKKIIAAGAAVGTALALYVQKNKGRREKKAAEMPGERRENQRRKKLSAMIEGQKNLEYIDRAWLRSWFIENAGISAEEKVLVIARAYEDVLNSLGYTADIKLERESYLLVKVIERITGRMEADLLINFAAMEPELEEMLRQGGGLLKVTGEGSGKYRYRVNEVEILDRAALKEEVEKSLERRQGSSPGQTERF</sequence>
<evidence type="ECO:0000313" key="1">
    <source>
        <dbReference type="EMBL" id="HIR13679.1"/>
    </source>
</evidence>